<dbReference type="RefSeq" id="XP_041152774.1">
    <property type="nucleotide sequence ID" value="XM_041307836.1"/>
</dbReference>
<dbReference type="GeneID" id="64601600"/>
<reference evidence="3" key="1">
    <citation type="journal article" date="2020" name="New Phytol.">
        <title>Comparative genomics reveals dynamic genome evolution in host specialist ectomycorrhizal fungi.</title>
        <authorList>
            <person name="Lofgren L.A."/>
            <person name="Nguyen N.H."/>
            <person name="Vilgalys R."/>
            <person name="Ruytinx J."/>
            <person name="Liao H.L."/>
            <person name="Branco S."/>
            <person name="Kuo A."/>
            <person name="LaButti K."/>
            <person name="Lipzen A."/>
            <person name="Andreopoulos W."/>
            <person name="Pangilinan J."/>
            <person name="Riley R."/>
            <person name="Hundley H."/>
            <person name="Na H."/>
            <person name="Barry K."/>
            <person name="Grigoriev I.V."/>
            <person name="Stajich J.E."/>
            <person name="Kennedy P.G."/>
        </authorList>
    </citation>
    <scope>NUCLEOTIDE SEQUENCE</scope>
    <source>
        <strain evidence="3">S12</strain>
    </source>
</reference>
<gene>
    <name evidence="3" type="ORF">HD556DRAFT_1450882</name>
</gene>
<protein>
    <submittedName>
        <fullName evidence="3">Uncharacterized protein</fullName>
    </submittedName>
</protein>
<evidence type="ECO:0000256" key="2">
    <source>
        <dbReference type="SAM" id="Phobius"/>
    </source>
</evidence>
<dbReference type="OrthoDB" id="3944240at2759"/>
<proteinExistence type="predicted"/>
<keyword evidence="4" id="KW-1185">Reference proteome</keyword>
<dbReference type="Proteomes" id="UP000719766">
    <property type="component" value="Unassembled WGS sequence"/>
</dbReference>
<feature type="region of interest" description="Disordered" evidence="1">
    <location>
        <begin position="60"/>
        <end position="83"/>
    </location>
</feature>
<evidence type="ECO:0000313" key="4">
    <source>
        <dbReference type="Proteomes" id="UP000719766"/>
    </source>
</evidence>
<feature type="transmembrane region" description="Helical" evidence="2">
    <location>
        <begin position="27"/>
        <end position="49"/>
    </location>
</feature>
<keyword evidence="2" id="KW-0812">Transmembrane</keyword>
<accession>A0A9P7AA85</accession>
<sequence>MAAPVVPSSFQIYDSYVEDPKWQIKFTMIWCSGLALTVAVSVPSFILGLSNRRSLKGITGISETNGYQPAHSDGKEPPPTRRRHRRLVGALNALILPTYWSLPKISDKFYRRI</sequence>
<dbReference type="EMBL" id="JABBWE010000114">
    <property type="protein sequence ID" value="KAG1785289.1"/>
    <property type="molecule type" value="Genomic_DNA"/>
</dbReference>
<keyword evidence="2" id="KW-0472">Membrane</keyword>
<keyword evidence="2" id="KW-1133">Transmembrane helix</keyword>
<comment type="caution">
    <text evidence="3">The sequence shown here is derived from an EMBL/GenBank/DDBJ whole genome shotgun (WGS) entry which is preliminary data.</text>
</comment>
<name>A0A9P7AA85_9AGAM</name>
<evidence type="ECO:0000256" key="1">
    <source>
        <dbReference type="SAM" id="MobiDB-lite"/>
    </source>
</evidence>
<dbReference type="AlphaFoldDB" id="A0A9P7AA85"/>
<evidence type="ECO:0000313" key="3">
    <source>
        <dbReference type="EMBL" id="KAG1785289.1"/>
    </source>
</evidence>
<organism evidence="3 4">
    <name type="scientific">Suillus plorans</name>
    <dbReference type="NCBI Taxonomy" id="116603"/>
    <lineage>
        <taxon>Eukaryota</taxon>
        <taxon>Fungi</taxon>
        <taxon>Dikarya</taxon>
        <taxon>Basidiomycota</taxon>
        <taxon>Agaricomycotina</taxon>
        <taxon>Agaricomycetes</taxon>
        <taxon>Agaricomycetidae</taxon>
        <taxon>Boletales</taxon>
        <taxon>Suillineae</taxon>
        <taxon>Suillaceae</taxon>
        <taxon>Suillus</taxon>
    </lineage>
</organism>